<organism evidence="6 7">
    <name type="scientific">Aspergillus novoparasiticus</name>
    <dbReference type="NCBI Taxonomy" id="986946"/>
    <lineage>
        <taxon>Eukaryota</taxon>
        <taxon>Fungi</taxon>
        <taxon>Dikarya</taxon>
        <taxon>Ascomycota</taxon>
        <taxon>Pezizomycotina</taxon>
        <taxon>Eurotiomycetes</taxon>
        <taxon>Eurotiomycetidae</taxon>
        <taxon>Eurotiales</taxon>
        <taxon>Aspergillaceae</taxon>
        <taxon>Aspergillus</taxon>
        <taxon>Aspergillus subgen. Circumdati</taxon>
    </lineage>
</organism>
<evidence type="ECO:0000256" key="5">
    <source>
        <dbReference type="SAM" id="Phobius"/>
    </source>
</evidence>
<keyword evidence="2 5" id="KW-0812">Transmembrane</keyword>
<comment type="subcellular location">
    <subcellularLocation>
        <location evidence="1">Membrane</location>
    </subcellularLocation>
</comment>
<reference evidence="6 7" key="1">
    <citation type="submission" date="2019-04" db="EMBL/GenBank/DDBJ databases">
        <title>Fungal friends and foes A comparative genomics study of 23 Aspergillus species from section Flavi.</title>
        <authorList>
            <consortium name="DOE Joint Genome Institute"/>
            <person name="Kjaerbolling I."/>
            <person name="Vesth T.C."/>
            <person name="Frisvad J.C."/>
            <person name="Nybo J.L."/>
            <person name="Theobald S."/>
            <person name="Kildgaard S."/>
            <person name="Petersen T.I."/>
            <person name="Kuo A."/>
            <person name="Sato A."/>
            <person name="Lyhne E.K."/>
            <person name="Kogle M.E."/>
            <person name="Wiebenga A."/>
            <person name="Kun R.S."/>
            <person name="Lubbers R.J."/>
            <person name="Makela M.R."/>
            <person name="Barry K."/>
            <person name="Chovatia M."/>
            <person name="Clum A."/>
            <person name="Daum C."/>
            <person name="Haridas S."/>
            <person name="He G."/>
            <person name="LaButti K."/>
            <person name="Lipzen A."/>
            <person name="Mondo S."/>
            <person name="Pangilinan J."/>
            <person name="Riley R."/>
            <person name="Salamov A."/>
            <person name="Simmons B.A."/>
            <person name="Magnuson J.K."/>
            <person name="Henrissat B."/>
            <person name="Mortensen U.H."/>
            <person name="Larsen T.O."/>
            <person name="De vries R.P."/>
            <person name="Grigoriev I.V."/>
            <person name="Machida M."/>
            <person name="Baker S.E."/>
            <person name="Andersen M.R."/>
        </authorList>
    </citation>
    <scope>NUCLEOTIDE SEQUENCE [LARGE SCALE GENOMIC DNA]</scope>
    <source>
        <strain evidence="6 7">CBS 126849</strain>
    </source>
</reference>
<dbReference type="InterPro" id="IPR036259">
    <property type="entry name" value="MFS_trans_sf"/>
</dbReference>
<dbReference type="GO" id="GO:0022857">
    <property type="term" value="F:transmembrane transporter activity"/>
    <property type="evidence" value="ECO:0007669"/>
    <property type="project" value="InterPro"/>
</dbReference>
<dbReference type="Gene3D" id="1.20.1250.20">
    <property type="entry name" value="MFS general substrate transporter like domains"/>
    <property type="match status" value="1"/>
</dbReference>
<evidence type="ECO:0000256" key="2">
    <source>
        <dbReference type="ARBA" id="ARBA00022692"/>
    </source>
</evidence>
<accession>A0A5N6EL89</accession>
<keyword evidence="3 5" id="KW-1133">Transmembrane helix</keyword>
<proteinExistence type="predicted"/>
<keyword evidence="4 5" id="KW-0472">Membrane</keyword>
<dbReference type="Proteomes" id="UP000326799">
    <property type="component" value="Unassembled WGS sequence"/>
</dbReference>
<evidence type="ECO:0000313" key="6">
    <source>
        <dbReference type="EMBL" id="KAB8218019.1"/>
    </source>
</evidence>
<dbReference type="AlphaFoldDB" id="A0A5N6EL89"/>
<dbReference type="InterPro" id="IPR005828">
    <property type="entry name" value="MFS_sugar_transport-like"/>
</dbReference>
<evidence type="ECO:0000256" key="3">
    <source>
        <dbReference type="ARBA" id="ARBA00022989"/>
    </source>
</evidence>
<evidence type="ECO:0000256" key="4">
    <source>
        <dbReference type="ARBA" id="ARBA00023136"/>
    </source>
</evidence>
<name>A0A5N6EL89_9EURO</name>
<feature type="transmembrane region" description="Helical" evidence="5">
    <location>
        <begin position="20"/>
        <end position="40"/>
    </location>
</feature>
<evidence type="ECO:0000313" key="7">
    <source>
        <dbReference type="Proteomes" id="UP000326799"/>
    </source>
</evidence>
<dbReference type="GO" id="GO:0016020">
    <property type="term" value="C:membrane"/>
    <property type="evidence" value="ECO:0007669"/>
    <property type="project" value="UniProtKB-SubCell"/>
</dbReference>
<keyword evidence="7" id="KW-1185">Reference proteome</keyword>
<sequence>MWAFALPYLFNTDKLNLSGKISFIYAGLMVPCLVYLYFFLPETGGRTCEELDEMFMKKVPARDFKDYKSDAKERRMQAKAVTDGAEEETTQ</sequence>
<evidence type="ECO:0000256" key="1">
    <source>
        <dbReference type="ARBA" id="ARBA00004370"/>
    </source>
</evidence>
<evidence type="ECO:0008006" key="8">
    <source>
        <dbReference type="Google" id="ProtNLM"/>
    </source>
</evidence>
<dbReference type="Pfam" id="PF00083">
    <property type="entry name" value="Sugar_tr"/>
    <property type="match status" value="1"/>
</dbReference>
<protein>
    <recommendedName>
        <fullName evidence="8">General substrate transporter</fullName>
    </recommendedName>
</protein>
<dbReference type="EMBL" id="ML733455">
    <property type="protein sequence ID" value="KAB8218019.1"/>
    <property type="molecule type" value="Genomic_DNA"/>
</dbReference>
<gene>
    <name evidence="6" type="ORF">BDV33DRAFT_205801</name>
</gene>